<evidence type="ECO:0000313" key="1">
    <source>
        <dbReference type="EMBL" id="GFU39694.1"/>
    </source>
</evidence>
<accession>A0A8X6R054</accession>
<organism evidence="1 2">
    <name type="scientific">Nephila pilipes</name>
    <name type="common">Giant wood spider</name>
    <name type="synonym">Nephila maculata</name>
    <dbReference type="NCBI Taxonomy" id="299642"/>
    <lineage>
        <taxon>Eukaryota</taxon>
        <taxon>Metazoa</taxon>
        <taxon>Ecdysozoa</taxon>
        <taxon>Arthropoda</taxon>
        <taxon>Chelicerata</taxon>
        <taxon>Arachnida</taxon>
        <taxon>Araneae</taxon>
        <taxon>Araneomorphae</taxon>
        <taxon>Entelegynae</taxon>
        <taxon>Araneoidea</taxon>
        <taxon>Nephilidae</taxon>
        <taxon>Nephila</taxon>
    </lineage>
</organism>
<gene>
    <name evidence="1" type="ORF">NPIL_650331</name>
</gene>
<reference evidence="1" key="1">
    <citation type="submission" date="2020-08" db="EMBL/GenBank/DDBJ databases">
        <title>Multicomponent nature underlies the extraordinary mechanical properties of spider dragline silk.</title>
        <authorList>
            <person name="Kono N."/>
            <person name="Nakamura H."/>
            <person name="Mori M."/>
            <person name="Yoshida Y."/>
            <person name="Ohtoshi R."/>
            <person name="Malay A.D."/>
            <person name="Moran D.A.P."/>
            <person name="Tomita M."/>
            <person name="Numata K."/>
            <person name="Arakawa K."/>
        </authorList>
    </citation>
    <scope>NUCLEOTIDE SEQUENCE</scope>
</reference>
<comment type="caution">
    <text evidence="1">The sequence shown here is derived from an EMBL/GenBank/DDBJ whole genome shotgun (WGS) entry which is preliminary data.</text>
</comment>
<dbReference type="Proteomes" id="UP000887013">
    <property type="component" value="Unassembled WGS sequence"/>
</dbReference>
<name>A0A8X6R054_NEPPI</name>
<proteinExistence type="predicted"/>
<sequence>MRDLNAKVGRELNNEGNAIGNETLGEETNENFFVGLWELHNLIIGDSIFKYKDIHKITGISPERRTKIHCDDIAIRNMFRRSLCDVRIERGADVASDHLHLMTIQKLKLMQKL</sequence>
<protein>
    <submittedName>
        <fullName evidence="1">Uncharacterized protein</fullName>
    </submittedName>
</protein>
<dbReference type="EMBL" id="BMAW01084668">
    <property type="protein sequence ID" value="GFU39694.1"/>
    <property type="molecule type" value="Genomic_DNA"/>
</dbReference>
<evidence type="ECO:0000313" key="2">
    <source>
        <dbReference type="Proteomes" id="UP000887013"/>
    </source>
</evidence>
<dbReference type="AlphaFoldDB" id="A0A8X6R054"/>
<keyword evidence="2" id="KW-1185">Reference proteome</keyword>
<dbReference type="OrthoDB" id="5549358at2759"/>